<dbReference type="EMBL" id="BARU01002737">
    <property type="protein sequence ID" value="GAH30701.1"/>
    <property type="molecule type" value="Genomic_DNA"/>
</dbReference>
<gene>
    <name evidence="1" type="ORF">S03H2_06303</name>
</gene>
<feature type="non-terminal residue" evidence="1">
    <location>
        <position position="170"/>
    </location>
</feature>
<evidence type="ECO:0000313" key="1">
    <source>
        <dbReference type="EMBL" id="GAH30701.1"/>
    </source>
</evidence>
<protein>
    <submittedName>
        <fullName evidence="1">Uncharacterized protein</fullName>
    </submittedName>
</protein>
<accession>X1EBN5</accession>
<reference evidence="1" key="1">
    <citation type="journal article" date="2014" name="Front. Microbiol.">
        <title>High frequency of phylogenetically diverse reductive dehalogenase-homologous genes in deep subseafloor sedimentary metagenomes.</title>
        <authorList>
            <person name="Kawai M."/>
            <person name="Futagami T."/>
            <person name="Toyoda A."/>
            <person name="Takaki Y."/>
            <person name="Nishi S."/>
            <person name="Hori S."/>
            <person name="Arai W."/>
            <person name="Tsubouchi T."/>
            <person name="Morono Y."/>
            <person name="Uchiyama I."/>
            <person name="Ito T."/>
            <person name="Fujiyama A."/>
            <person name="Inagaki F."/>
            <person name="Takami H."/>
        </authorList>
    </citation>
    <scope>NUCLEOTIDE SEQUENCE</scope>
    <source>
        <strain evidence="1">Expedition CK06-06</strain>
    </source>
</reference>
<proteinExistence type="predicted"/>
<sequence>MAYKRSGKDAAIDIGVYAGSTIAVPIVGKRLLDMPFCNMVGMAEKFIAAMLTEGYSTTSAAEAATVGGIPTDGLSAKEIADKMLEVEGALVALKAPDGTIEGFSKVEYEQYLLEPGKFRGLGALRPSNSGRLIMGTVKVTDALYNYITDKHDVASMVTGVVDLVGGGLGL</sequence>
<organism evidence="1">
    <name type="scientific">marine sediment metagenome</name>
    <dbReference type="NCBI Taxonomy" id="412755"/>
    <lineage>
        <taxon>unclassified sequences</taxon>
        <taxon>metagenomes</taxon>
        <taxon>ecological metagenomes</taxon>
    </lineage>
</organism>
<dbReference type="AlphaFoldDB" id="X1EBN5"/>
<comment type="caution">
    <text evidence="1">The sequence shown here is derived from an EMBL/GenBank/DDBJ whole genome shotgun (WGS) entry which is preliminary data.</text>
</comment>
<name>X1EBN5_9ZZZZ</name>